<dbReference type="Pfam" id="PF02913">
    <property type="entry name" value="FAD-oxidase_C"/>
    <property type="match status" value="1"/>
</dbReference>
<keyword evidence="2" id="KW-0285">Flavoprotein</keyword>
<dbReference type="RefSeq" id="WP_316021619.1">
    <property type="nucleotide sequence ID" value="NZ_JAWDID010000096.1"/>
</dbReference>
<dbReference type="InterPro" id="IPR036318">
    <property type="entry name" value="FAD-bd_PCMH-like_sf"/>
</dbReference>
<dbReference type="InterPro" id="IPR051264">
    <property type="entry name" value="FAD-oxidored/transferase_4"/>
</dbReference>
<comment type="caution">
    <text evidence="5">The sequence shown here is derived from an EMBL/GenBank/DDBJ whole genome shotgun (WGS) entry which is preliminary data.</text>
</comment>
<name>A0ABU3SGK4_9HYPH</name>
<dbReference type="PANTHER" id="PTHR43716:SF2">
    <property type="entry name" value="BLL6224 PROTEIN"/>
    <property type="match status" value="1"/>
</dbReference>
<evidence type="ECO:0000256" key="3">
    <source>
        <dbReference type="ARBA" id="ARBA00022827"/>
    </source>
</evidence>
<dbReference type="InterPro" id="IPR004113">
    <property type="entry name" value="FAD-bd_oxidored_4_C"/>
</dbReference>
<dbReference type="SUPFAM" id="SSF56176">
    <property type="entry name" value="FAD-binding/transporter-associated domain-like"/>
    <property type="match status" value="1"/>
</dbReference>
<evidence type="ECO:0000259" key="4">
    <source>
        <dbReference type="PROSITE" id="PS51387"/>
    </source>
</evidence>
<dbReference type="Gene3D" id="3.30.465.10">
    <property type="match status" value="1"/>
</dbReference>
<dbReference type="PANTHER" id="PTHR43716">
    <property type="entry name" value="D-2-HYDROXYGLUTARATE DEHYDROGENASE, MITOCHONDRIAL"/>
    <property type="match status" value="1"/>
</dbReference>
<comment type="similarity">
    <text evidence="1">Belongs to the FAD-binding oxidoreductase/transferase type 4 family.</text>
</comment>
<evidence type="ECO:0000256" key="1">
    <source>
        <dbReference type="ARBA" id="ARBA00008000"/>
    </source>
</evidence>
<dbReference type="Gene3D" id="1.10.45.10">
    <property type="entry name" value="Vanillyl-alcohol Oxidase, Chain A, domain 4"/>
    <property type="match status" value="1"/>
</dbReference>
<dbReference type="Gene3D" id="3.30.70.2740">
    <property type="match status" value="1"/>
</dbReference>
<dbReference type="InterPro" id="IPR006094">
    <property type="entry name" value="Oxid_FAD_bind_N"/>
</dbReference>
<sequence>MADSSSDAGGLLRDPARFAREVLEPIRAIVGERGVITDRDQMQPLMVAWRDGWKGRVPLVVQPANTAELAAVVAICHRTRTPIVPQGGNTGLTGASQPHGDDSEIVISTTRMNRIRALDLDNDTITVDAGCVLASIQDAAREAGRLFPLSLGAEGSCQIGGNLSTNAGGVQAVRYGTARNLVAGLEVVLPDGRVWDGLRGLRKDNAGYDLKQIFIGAEGTLGIITGATLKLLPLPEATATAFLATGSPAQAVAWLRRAKAALGETITSCELMERACVEIARKHNSQIQDPLEQAYPWYLLLELAGQGAAEALEARLLPVFEAGLEAEELLDGVIASSAAQAAALWRIREGAPEGQRLEGSSFKHDVSVPISQVDRFIAEANTALSQRFPGIRSFAFGHLGDGNIHFNPIQAEGEPADLWQARLPEVNRIVHDIVSQLGGSITAEHGVGRLRITELQHYKSPIELEMMARLKLCFDPLNLMNPQKVLRSDLLDNLSETV</sequence>
<dbReference type="Proteomes" id="UP001254257">
    <property type="component" value="Unassembled WGS sequence"/>
</dbReference>
<protein>
    <submittedName>
        <fullName evidence="5">FAD-binding oxidoreductase</fullName>
    </submittedName>
</protein>
<dbReference type="PROSITE" id="PS51387">
    <property type="entry name" value="FAD_PCMH"/>
    <property type="match status" value="1"/>
</dbReference>
<dbReference type="Gene3D" id="3.30.43.10">
    <property type="entry name" value="Uridine Diphospho-n-acetylenolpyruvylglucosamine Reductase, domain 2"/>
    <property type="match status" value="1"/>
</dbReference>
<dbReference type="SUPFAM" id="SSF55103">
    <property type="entry name" value="FAD-linked oxidases, C-terminal domain"/>
    <property type="match status" value="1"/>
</dbReference>
<reference evidence="5 6" key="1">
    <citation type="submission" date="2023-09" db="EMBL/GenBank/DDBJ databases">
        <title>Whole genome shotgun sequencing (WGS) of Bosea sp. ZW T0_25, isolated from stored onions (Allium cepa).</title>
        <authorList>
            <person name="Stoll D.A."/>
            <person name="Huch M."/>
        </authorList>
    </citation>
    <scope>NUCLEOTIDE SEQUENCE [LARGE SCALE GENOMIC DNA]</scope>
    <source>
        <strain evidence="5 6">ZW T0_25</strain>
    </source>
</reference>
<proteinExistence type="inferred from homology"/>
<dbReference type="EMBL" id="JAWDID010000096">
    <property type="protein sequence ID" value="MDU0343928.1"/>
    <property type="molecule type" value="Genomic_DNA"/>
</dbReference>
<organism evidence="5 6">
    <name type="scientific">Bosea rubneri</name>
    <dbReference type="NCBI Taxonomy" id="3075434"/>
    <lineage>
        <taxon>Bacteria</taxon>
        <taxon>Pseudomonadati</taxon>
        <taxon>Pseudomonadota</taxon>
        <taxon>Alphaproteobacteria</taxon>
        <taxon>Hyphomicrobiales</taxon>
        <taxon>Boseaceae</taxon>
        <taxon>Bosea</taxon>
    </lineage>
</organism>
<feature type="domain" description="FAD-binding PCMH-type" evidence="4">
    <location>
        <begin position="53"/>
        <end position="234"/>
    </location>
</feature>
<dbReference type="InterPro" id="IPR016166">
    <property type="entry name" value="FAD-bd_PCMH"/>
</dbReference>
<keyword evidence="3" id="KW-0274">FAD</keyword>
<dbReference type="Pfam" id="PF01565">
    <property type="entry name" value="FAD_binding_4"/>
    <property type="match status" value="1"/>
</dbReference>
<evidence type="ECO:0000256" key="2">
    <source>
        <dbReference type="ARBA" id="ARBA00022630"/>
    </source>
</evidence>
<evidence type="ECO:0000313" key="5">
    <source>
        <dbReference type="EMBL" id="MDU0343928.1"/>
    </source>
</evidence>
<gene>
    <name evidence="5" type="ORF">RKE40_28940</name>
</gene>
<dbReference type="InterPro" id="IPR016167">
    <property type="entry name" value="FAD-bd_PCMH_sub1"/>
</dbReference>
<keyword evidence="6" id="KW-1185">Reference proteome</keyword>
<dbReference type="InterPro" id="IPR016171">
    <property type="entry name" value="Vanillyl_alc_oxidase_C-sub2"/>
</dbReference>
<dbReference type="Gene3D" id="3.30.70.2190">
    <property type="match status" value="1"/>
</dbReference>
<dbReference type="InterPro" id="IPR016164">
    <property type="entry name" value="FAD-linked_Oxase-like_C"/>
</dbReference>
<accession>A0ABU3SGK4</accession>
<dbReference type="InterPro" id="IPR016169">
    <property type="entry name" value="FAD-bd_PCMH_sub2"/>
</dbReference>
<evidence type="ECO:0000313" key="6">
    <source>
        <dbReference type="Proteomes" id="UP001254257"/>
    </source>
</evidence>